<dbReference type="GeneID" id="25915937"/>
<accession>A0A0L0F792</accession>
<dbReference type="Gene3D" id="3.90.70.10">
    <property type="entry name" value="Cysteine proteinases"/>
    <property type="match status" value="1"/>
</dbReference>
<evidence type="ECO:0000256" key="1">
    <source>
        <dbReference type="SAM" id="MobiDB-lite"/>
    </source>
</evidence>
<dbReference type="PANTHER" id="PTHR15728">
    <property type="entry name" value="DEADENYLATION COMPLEX CATALYTIC SUBUNIT PAN2"/>
    <property type="match status" value="1"/>
</dbReference>
<sequence>VEWKPPSHNQNRGLPGYSRTHPHRGGHVNTGPHTHGNHGNQTYTNRRNLFNSNGSDSSEGENDPDYIPRPFRRKEITYSRLGLEDFDFSRHNRTRFGGLEPYASNAYSNALLQ</sequence>
<dbReference type="OrthoDB" id="16516at2759"/>
<organism evidence="2 3">
    <name type="scientific">Sphaeroforma arctica JP610</name>
    <dbReference type="NCBI Taxonomy" id="667725"/>
    <lineage>
        <taxon>Eukaryota</taxon>
        <taxon>Ichthyosporea</taxon>
        <taxon>Ichthyophonida</taxon>
        <taxon>Sphaeroforma</taxon>
    </lineage>
</organism>
<dbReference type="GO" id="GO:0000932">
    <property type="term" value="C:P-body"/>
    <property type="evidence" value="ECO:0007669"/>
    <property type="project" value="TreeGrafter"/>
</dbReference>
<dbReference type="Proteomes" id="UP000054560">
    <property type="component" value="Unassembled WGS sequence"/>
</dbReference>
<dbReference type="GO" id="GO:0000289">
    <property type="term" value="P:nuclear-transcribed mRNA poly(A) tail shortening"/>
    <property type="evidence" value="ECO:0007669"/>
    <property type="project" value="TreeGrafter"/>
</dbReference>
<dbReference type="STRING" id="667725.A0A0L0F792"/>
<dbReference type="GO" id="GO:0004535">
    <property type="term" value="F:poly(A)-specific ribonuclease activity"/>
    <property type="evidence" value="ECO:0007669"/>
    <property type="project" value="TreeGrafter"/>
</dbReference>
<dbReference type="PANTHER" id="PTHR15728:SF0">
    <property type="entry name" value="PAN2-PAN3 DEADENYLATION COMPLEX CATALYTIC SUBUNIT PAN2"/>
    <property type="match status" value="1"/>
</dbReference>
<dbReference type="InterPro" id="IPR050785">
    <property type="entry name" value="PAN2-PAN3_catalytic_subunit"/>
</dbReference>
<dbReference type="RefSeq" id="XP_014145920.1">
    <property type="nucleotide sequence ID" value="XM_014290445.1"/>
</dbReference>
<dbReference type="AlphaFoldDB" id="A0A0L0F792"/>
<keyword evidence="3" id="KW-1185">Reference proteome</keyword>
<protein>
    <submittedName>
        <fullName evidence="2">Uncharacterized protein</fullName>
    </submittedName>
</protein>
<proteinExistence type="predicted"/>
<feature type="compositionally biased region" description="Polar residues" evidence="1">
    <location>
        <begin position="37"/>
        <end position="50"/>
    </location>
</feature>
<evidence type="ECO:0000313" key="2">
    <source>
        <dbReference type="EMBL" id="KNC72018.1"/>
    </source>
</evidence>
<gene>
    <name evidence="2" type="ORF">SARC_15433</name>
</gene>
<reference evidence="2 3" key="1">
    <citation type="submission" date="2011-02" db="EMBL/GenBank/DDBJ databases">
        <title>The Genome Sequence of Sphaeroforma arctica JP610.</title>
        <authorList>
            <consortium name="The Broad Institute Genome Sequencing Platform"/>
            <person name="Russ C."/>
            <person name="Cuomo C."/>
            <person name="Young S.K."/>
            <person name="Zeng Q."/>
            <person name="Gargeya S."/>
            <person name="Alvarado L."/>
            <person name="Berlin A."/>
            <person name="Chapman S.B."/>
            <person name="Chen Z."/>
            <person name="Freedman E."/>
            <person name="Gellesch M."/>
            <person name="Goldberg J."/>
            <person name="Griggs A."/>
            <person name="Gujja S."/>
            <person name="Heilman E."/>
            <person name="Heiman D."/>
            <person name="Howarth C."/>
            <person name="Mehta T."/>
            <person name="Neiman D."/>
            <person name="Pearson M."/>
            <person name="Roberts A."/>
            <person name="Saif S."/>
            <person name="Shea T."/>
            <person name="Shenoy N."/>
            <person name="Sisk P."/>
            <person name="Stolte C."/>
            <person name="Sykes S."/>
            <person name="White J."/>
            <person name="Yandava C."/>
            <person name="Burger G."/>
            <person name="Gray M.W."/>
            <person name="Holland P.W.H."/>
            <person name="King N."/>
            <person name="Lang F.B.F."/>
            <person name="Roger A.J."/>
            <person name="Ruiz-Trillo I."/>
            <person name="Haas B."/>
            <person name="Nusbaum C."/>
            <person name="Birren B."/>
        </authorList>
    </citation>
    <scope>NUCLEOTIDE SEQUENCE [LARGE SCALE GENOMIC DNA]</scope>
    <source>
        <strain evidence="2 3">JP610</strain>
    </source>
</reference>
<name>A0A0L0F792_9EUKA</name>
<feature type="non-terminal residue" evidence="2">
    <location>
        <position position="113"/>
    </location>
</feature>
<dbReference type="eggNOG" id="KOG1275">
    <property type="taxonomic scope" value="Eukaryota"/>
</dbReference>
<feature type="region of interest" description="Disordered" evidence="1">
    <location>
        <begin position="1"/>
        <end position="73"/>
    </location>
</feature>
<evidence type="ECO:0000313" key="3">
    <source>
        <dbReference type="Proteomes" id="UP000054560"/>
    </source>
</evidence>
<dbReference type="GO" id="GO:0031251">
    <property type="term" value="C:PAN complex"/>
    <property type="evidence" value="ECO:0007669"/>
    <property type="project" value="TreeGrafter"/>
</dbReference>
<dbReference type="EMBL" id="KQ247708">
    <property type="protein sequence ID" value="KNC72018.1"/>
    <property type="molecule type" value="Genomic_DNA"/>
</dbReference>
<feature type="non-terminal residue" evidence="2">
    <location>
        <position position="1"/>
    </location>
</feature>